<keyword evidence="7" id="KW-1185">Reference proteome</keyword>
<keyword evidence="3" id="KW-0238">DNA-binding</keyword>
<dbReference type="EMBL" id="JAJHVV010000003">
    <property type="protein sequence ID" value="MCK6262777.1"/>
    <property type="molecule type" value="Genomic_DNA"/>
</dbReference>
<evidence type="ECO:0000259" key="5">
    <source>
        <dbReference type="PROSITE" id="PS50931"/>
    </source>
</evidence>
<evidence type="ECO:0000313" key="7">
    <source>
        <dbReference type="Proteomes" id="UP001139559"/>
    </source>
</evidence>
<dbReference type="PANTHER" id="PTHR30118:SF6">
    <property type="entry name" value="HTH-TYPE TRANSCRIPTIONAL REGULATOR LEUO"/>
    <property type="match status" value="1"/>
</dbReference>
<dbReference type="PRINTS" id="PR00039">
    <property type="entry name" value="HTHLYSR"/>
</dbReference>
<dbReference type="FunFam" id="1.10.10.10:FF:000001">
    <property type="entry name" value="LysR family transcriptional regulator"/>
    <property type="match status" value="1"/>
</dbReference>
<proteinExistence type="inferred from homology"/>
<dbReference type="InterPro" id="IPR036390">
    <property type="entry name" value="WH_DNA-bd_sf"/>
</dbReference>
<sequence length="309" mass="35410">MPQNKHFDLNLLRVFVAVCRTGSFTKAAEELDLTQSSVSNAINRLKASIDTNLFIRSGRGVQPTAIGKSLFEQMEEPLRLLDQSIKGIDSFDEVNDHRSFNIYAFDAFIQLLAPHLEKRTSDTSIDVIMREMPGEEEFLINALHNDTADIIVDVKRPESASLDFMKIATDDLVCLASSCHPRVSKSLSREQFFEEKHVIFNLKRLNLTAFDLFTEEVLPKRRVLTEQSSMMSMLATISNTESLGVTLESYAKQFSPLFSLQTFEVPLDTKPIDIYLVWNRKFTHNAAHKWLRDLLKDIFDKDLKHLQHK</sequence>
<comment type="similarity">
    <text evidence="1">Belongs to the LysR transcriptional regulatory family.</text>
</comment>
<dbReference type="SUPFAM" id="SSF46785">
    <property type="entry name" value="Winged helix' DNA-binding domain"/>
    <property type="match status" value="1"/>
</dbReference>
<organism evidence="6 7">
    <name type="scientific">Vibrio amylolyticus</name>
    <dbReference type="NCBI Taxonomy" id="2847292"/>
    <lineage>
        <taxon>Bacteria</taxon>
        <taxon>Pseudomonadati</taxon>
        <taxon>Pseudomonadota</taxon>
        <taxon>Gammaproteobacteria</taxon>
        <taxon>Vibrionales</taxon>
        <taxon>Vibrionaceae</taxon>
        <taxon>Vibrio</taxon>
    </lineage>
</organism>
<keyword evidence="2" id="KW-0805">Transcription regulation</keyword>
<dbReference type="PANTHER" id="PTHR30118">
    <property type="entry name" value="HTH-TYPE TRANSCRIPTIONAL REGULATOR LEUO-RELATED"/>
    <property type="match status" value="1"/>
</dbReference>
<dbReference type="InterPro" id="IPR005119">
    <property type="entry name" value="LysR_subst-bd"/>
</dbReference>
<evidence type="ECO:0000256" key="4">
    <source>
        <dbReference type="ARBA" id="ARBA00023163"/>
    </source>
</evidence>
<dbReference type="SUPFAM" id="SSF53850">
    <property type="entry name" value="Periplasmic binding protein-like II"/>
    <property type="match status" value="1"/>
</dbReference>
<protein>
    <submittedName>
        <fullName evidence="6">LysR family transcriptional regulator</fullName>
    </submittedName>
</protein>
<dbReference type="PROSITE" id="PS50931">
    <property type="entry name" value="HTH_LYSR"/>
    <property type="match status" value="1"/>
</dbReference>
<gene>
    <name evidence="6" type="ORF">KP803_05750</name>
</gene>
<dbReference type="GO" id="GO:0003677">
    <property type="term" value="F:DNA binding"/>
    <property type="evidence" value="ECO:0007669"/>
    <property type="project" value="UniProtKB-KW"/>
</dbReference>
<evidence type="ECO:0000313" key="6">
    <source>
        <dbReference type="EMBL" id="MCK6262777.1"/>
    </source>
</evidence>
<comment type="caution">
    <text evidence="6">The sequence shown here is derived from an EMBL/GenBank/DDBJ whole genome shotgun (WGS) entry which is preliminary data.</text>
</comment>
<dbReference type="Pfam" id="PF03466">
    <property type="entry name" value="LysR_substrate"/>
    <property type="match status" value="1"/>
</dbReference>
<evidence type="ECO:0000256" key="2">
    <source>
        <dbReference type="ARBA" id="ARBA00023015"/>
    </source>
</evidence>
<accession>A0A9X2BIT0</accession>
<dbReference type="AlphaFoldDB" id="A0A9X2BIT0"/>
<dbReference type="RefSeq" id="WP_248007888.1">
    <property type="nucleotide sequence ID" value="NZ_JAJHVV010000003.1"/>
</dbReference>
<dbReference type="Pfam" id="PF00126">
    <property type="entry name" value="HTH_1"/>
    <property type="match status" value="1"/>
</dbReference>
<dbReference type="InterPro" id="IPR050389">
    <property type="entry name" value="LysR-type_TF"/>
</dbReference>
<feature type="domain" description="HTH lysR-type" evidence="5">
    <location>
        <begin position="7"/>
        <end position="64"/>
    </location>
</feature>
<dbReference type="GO" id="GO:0003700">
    <property type="term" value="F:DNA-binding transcription factor activity"/>
    <property type="evidence" value="ECO:0007669"/>
    <property type="project" value="InterPro"/>
</dbReference>
<reference evidence="6" key="1">
    <citation type="submission" date="2021-11" db="EMBL/GenBank/DDBJ databases">
        <title>Vibrio ZSDE26 sp. nov. and Vibrio ZSDZ34 sp. nov., isolated from coastal seawater in Qingdao.</title>
        <authorList>
            <person name="Zhang P."/>
        </authorList>
    </citation>
    <scope>NUCLEOTIDE SEQUENCE</scope>
    <source>
        <strain evidence="6">ZSDE26</strain>
    </source>
</reference>
<dbReference type="InterPro" id="IPR000847">
    <property type="entry name" value="LysR_HTH_N"/>
</dbReference>
<dbReference type="Gene3D" id="3.40.190.10">
    <property type="entry name" value="Periplasmic binding protein-like II"/>
    <property type="match status" value="2"/>
</dbReference>
<evidence type="ECO:0000256" key="3">
    <source>
        <dbReference type="ARBA" id="ARBA00023125"/>
    </source>
</evidence>
<dbReference type="Gene3D" id="1.10.10.10">
    <property type="entry name" value="Winged helix-like DNA-binding domain superfamily/Winged helix DNA-binding domain"/>
    <property type="match status" value="1"/>
</dbReference>
<dbReference type="Proteomes" id="UP001139559">
    <property type="component" value="Unassembled WGS sequence"/>
</dbReference>
<name>A0A9X2BIT0_9VIBR</name>
<keyword evidence="4" id="KW-0804">Transcription</keyword>
<evidence type="ECO:0000256" key="1">
    <source>
        <dbReference type="ARBA" id="ARBA00009437"/>
    </source>
</evidence>
<dbReference type="InterPro" id="IPR036388">
    <property type="entry name" value="WH-like_DNA-bd_sf"/>
</dbReference>